<proteinExistence type="predicted"/>
<dbReference type="PANTHER" id="PTHR11006:SF4">
    <property type="entry name" value="PROTEIN ARGININE N-METHYLTRANSFERASE 7"/>
    <property type="match status" value="1"/>
</dbReference>
<dbReference type="Proteomes" id="UP001439008">
    <property type="component" value="Unassembled WGS sequence"/>
</dbReference>
<keyword evidence="2" id="KW-0808">Transferase</keyword>
<reference evidence="2 3" key="1">
    <citation type="journal article" date="2024" name="BMC Biol.">
        <title>Comparative genomics of Ascetosporea gives new insight into the evolutionary basis for animal parasitism in Rhizaria.</title>
        <authorList>
            <person name="Hiltunen Thoren M."/>
            <person name="Onut-Brannstrom I."/>
            <person name="Alfjorden A."/>
            <person name="Peckova H."/>
            <person name="Swords F."/>
            <person name="Hooper C."/>
            <person name="Holzer A.S."/>
            <person name="Bass D."/>
            <person name="Burki F."/>
        </authorList>
    </citation>
    <scope>NUCLEOTIDE SEQUENCE [LARGE SCALE GENOMIC DNA]</scope>
    <source>
        <strain evidence="2">20-A016</strain>
    </source>
</reference>
<dbReference type="EC" id="2.1.1.319" evidence="2"/>
<protein>
    <submittedName>
        <fullName evidence="2">Protein arginine N-methyltransferase 8</fullName>
        <ecNumber evidence="2">2.1.1.319</ecNumber>
    </submittedName>
</protein>
<keyword evidence="1" id="KW-0949">S-adenosyl-L-methionine</keyword>
<dbReference type="InterPro" id="IPR025799">
    <property type="entry name" value="Arg_MeTrfase"/>
</dbReference>
<dbReference type="InterPro" id="IPR029063">
    <property type="entry name" value="SAM-dependent_MTases_sf"/>
</dbReference>
<evidence type="ECO:0000256" key="1">
    <source>
        <dbReference type="ARBA" id="ARBA00022691"/>
    </source>
</evidence>
<dbReference type="SUPFAM" id="SSF53335">
    <property type="entry name" value="S-adenosyl-L-methionine-dependent methyltransferases"/>
    <property type="match status" value="1"/>
</dbReference>
<comment type="caution">
    <text evidence="2">The sequence shown here is derived from an EMBL/GenBank/DDBJ whole genome shotgun (WGS) entry which is preliminary data.</text>
</comment>
<keyword evidence="3" id="KW-1185">Reference proteome</keyword>
<dbReference type="GO" id="GO:0032259">
    <property type="term" value="P:methylation"/>
    <property type="evidence" value="ECO:0007669"/>
    <property type="project" value="UniProtKB-KW"/>
</dbReference>
<accession>A0ABV2ATX7</accession>
<organism evidence="2 3">
    <name type="scientific">Bonamia ostreae</name>
    <dbReference type="NCBI Taxonomy" id="126728"/>
    <lineage>
        <taxon>Eukaryota</taxon>
        <taxon>Sar</taxon>
        <taxon>Rhizaria</taxon>
        <taxon>Endomyxa</taxon>
        <taxon>Ascetosporea</taxon>
        <taxon>Haplosporida</taxon>
        <taxon>Bonamia</taxon>
    </lineage>
</organism>
<keyword evidence="2" id="KW-0489">Methyltransferase</keyword>
<dbReference type="Gene3D" id="3.40.50.150">
    <property type="entry name" value="Vaccinia Virus protein VP39"/>
    <property type="match status" value="1"/>
</dbReference>
<evidence type="ECO:0000313" key="3">
    <source>
        <dbReference type="Proteomes" id="UP001439008"/>
    </source>
</evidence>
<evidence type="ECO:0000313" key="2">
    <source>
        <dbReference type="EMBL" id="MES1922871.1"/>
    </source>
</evidence>
<sequence length="161" mass="17892">MDSCCKVAFIYNGEKKEFGISDNLNELYNSISAFFKIDLNYIDTFFIENISTKSVCPLSLNNVENGLVYNLLIRYKSQNNPESTNSDQKQGSNMQDNEYFGGYANLSIHRTMLSDKVRTLKYKQSIEECGNLIKDKIVLDVGAGTGILSIFAAKAGAAKGL</sequence>
<gene>
    <name evidence="2" type="primary">PRMT8</name>
    <name evidence="2" type="ORF">MHBO_004399</name>
</gene>
<dbReference type="PANTHER" id="PTHR11006">
    <property type="entry name" value="PROTEIN ARGININE N-METHYLTRANSFERASE"/>
    <property type="match status" value="1"/>
</dbReference>
<name>A0ABV2ATX7_9EUKA</name>
<dbReference type="EMBL" id="JBDODL010003937">
    <property type="protein sequence ID" value="MES1922871.1"/>
    <property type="molecule type" value="Genomic_DNA"/>
</dbReference>
<dbReference type="GO" id="GO:0035242">
    <property type="term" value="F:protein-arginine omega-N asymmetric methyltransferase activity"/>
    <property type="evidence" value="ECO:0007669"/>
    <property type="project" value="UniProtKB-EC"/>
</dbReference>